<reference evidence="1 2" key="1">
    <citation type="submission" date="2023-03" db="EMBL/GenBank/DDBJ databases">
        <title>Genome insight into feeding habits of ladybird beetles.</title>
        <authorList>
            <person name="Li H.-S."/>
            <person name="Huang Y.-H."/>
            <person name="Pang H."/>
        </authorList>
    </citation>
    <scope>NUCLEOTIDE SEQUENCE [LARGE SCALE GENOMIC DNA]</scope>
    <source>
        <strain evidence="1">SYSU_2023b</strain>
        <tissue evidence="1">Whole body</tissue>
    </source>
</reference>
<keyword evidence="2" id="KW-1185">Reference proteome</keyword>
<proteinExistence type="predicted"/>
<comment type="caution">
    <text evidence="1">The sequence shown here is derived from an EMBL/GenBank/DDBJ whole genome shotgun (WGS) entry which is preliminary data.</text>
</comment>
<dbReference type="Proteomes" id="UP001431783">
    <property type="component" value="Unassembled WGS sequence"/>
</dbReference>
<dbReference type="EMBL" id="JARQZJ010000007">
    <property type="protein sequence ID" value="KAK9871692.1"/>
    <property type="molecule type" value="Genomic_DNA"/>
</dbReference>
<dbReference type="AlphaFoldDB" id="A0AAW1TKC9"/>
<name>A0AAW1TKC9_9CUCU</name>
<protein>
    <submittedName>
        <fullName evidence="1">Uncharacterized protein</fullName>
    </submittedName>
</protein>
<sequence>PKFGIGPFGRLINIGRYLADVEDIIADQPEETKDILRARVTNNITNYLQFTKTTGVPTHHQIMYTKTRKFLKDNPNLYIVHADKGGCTVAMDKD</sequence>
<evidence type="ECO:0000313" key="2">
    <source>
        <dbReference type="Proteomes" id="UP001431783"/>
    </source>
</evidence>
<gene>
    <name evidence="1" type="ORF">WA026_014142</name>
</gene>
<feature type="non-terminal residue" evidence="1">
    <location>
        <position position="1"/>
    </location>
</feature>
<accession>A0AAW1TKC9</accession>
<organism evidence="1 2">
    <name type="scientific">Henosepilachna vigintioctopunctata</name>
    <dbReference type="NCBI Taxonomy" id="420089"/>
    <lineage>
        <taxon>Eukaryota</taxon>
        <taxon>Metazoa</taxon>
        <taxon>Ecdysozoa</taxon>
        <taxon>Arthropoda</taxon>
        <taxon>Hexapoda</taxon>
        <taxon>Insecta</taxon>
        <taxon>Pterygota</taxon>
        <taxon>Neoptera</taxon>
        <taxon>Endopterygota</taxon>
        <taxon>Coleoptera</taxon>
        <taxon>Polyphaga</taxon>
        <taxon>Cucujiformia</taxon>
        <taxon>Coccinelloidea</taxon>
        <taxon>Coccinellidae</taxon>
        <taxon>Epilachninae</taxon>
        <taxon>Epilachnini</taxon>
        <taxon>Henosepilachna</taxon>
    </lineage>
</organism>
<evidence type="ECO:0000313" key="1">
    <source>
        <dbReference type="EMBL" id="KAK9871692.1"/>
    </source>
</evidence>
<feature type="non-terminal residue" evidence="1">
    <location>
        <position position="94"/>
    </location>
</feature>